<reference evidence="3" key="1">
    <citation type="journal article" date="2019" name="Int. J. Syst. Evol. Microbiol.">
        <title>The Global Catalogue of Microorganisms (GCM) 10K type strain sequencing project: providing services to taxonomists for standard genome sequencing and annotation.</title>
        <authorList>
            <consortium name="The Broad Institute Genomics Platform"/>
            <consortium name="The Broad Institute Genome Sequencing Center for Infectious Disease"/>
            <person name="Wu L."/>
            <person name="Ma J."/>
        </authorList>
    </citation>
    <scope>NUCLEOTIDE SEQUENCE [LARGE SCALE GENOMIC DNA]</scope>
    <source>
        <strain evidence="3">JCM 17919</strain>
    </source>
</reference>
<feature type="region of interest" description="Disordered" evidence="1">
    <location>
        <begin position="422"/>
        <end position="487"/>
    </location>
</feature>
<dbReference type="InterPro" id="IPR050708">
    <property type="entry name" value="T6SS_VgrG/RHS"/>
</dbReference>
<dbReference type="PANTHER" id="PTHR32305">
    <property type="match status" value="1"/>
</dbReference>
<feature type="compositionally biased region" description="Basic and acidic residues" evidence="1">
    <location>
        <begin position="424"/>
        <end position="472"/>
    </location>
</feature>
<sequence length="552" mass="61939">MEYKRNGVAAKPGIDNLIYKYPQVLDLATNKAKLVSNRLRYVYDAVGANDYNITPVGHSTEDIDSQTPETDANVVRAEVKTAQPATDNYDYDRIGNLIRDRQSKLDHIYWTVYGKIDRIVKAPALNTEIAYDYDAAGNRIGKKVTVNGLSTYTFYVRDAQGNTLGIYTKTGNQPVQWGEQMLYGSSRLGTIHLNVPVPAAPMVPVGTATLHDGFEYVRKTYELSNHLGNVLATVSDQKRGVDPGADGTSDYYIADVATANDYYPFGMQMPGRKFAVESGYRYGFNAKEDDVETGLQDYGMRIYNPALGKFLSLDPLSKKFPWWTPYAFAGNMPIAAIDLDGLEPFVTNTSTLTLPRIFLPRVALPRISIPKPTMPLHPGEVTLPLPGASVPSGITVGQPKVEMSESSPIDWVNNVPASPEFLGEDWKDITDPRKEASDNDGRDYENVKTGEKITYDPAKKDPKSKDGWDRINHWHRHNPNRTGTKDYYLDKYGRPTSKGSDPSHIEAPKSLILEPIIIKPERKGFFRRSLDGIKKWWKETNQRMARENEVWI</sequence>
<evidence type="ECO:0000313" key="2">
    <source>
        <dbReference type="EMBL" id="GAA4321071.1"/>
    </source>
</evidence>
<accession>A0ABP8GBQ0</accession>
<dbReference type="EMBL" id="BAABGY010000002">
    <property type="protein sequence ID" value="GAA4321071.1"/>
    <property type="molecule type" value="Genomic_DNA"/>
</dbReference>
<keyword evidence="3" id="KW-1185">Reference proteome</keyword>
<dbReference type="InterPro" id="IPR022385">
    <property type="entry name" value="Rhs_assc_core"/>
</dbReference>
<dbReference type="Proteomes" id="UP001501725">
    <property type="component" value="Unassembled WGS sequence"/>
</dbReference>
<evidence type="ECO:0000313" key="3">
    <source>
        <dbReference type="Proteomes" id="UP001501725"/>
    </source>
</evidence>
<protein>
    <recommendedName>
        <fullName evidence="4">RHS repeat-associated core domain-containing protein</fullName>
    </recommendedName>
</protein>
<evidence type="ECO:0008006" key="4">
    <source>
        <dbReference type="Google" id="ProtNLM"/>
    </source>
</evidence>
<evidence type="ECO:0000256" key="1">
    <source>
        <dbReference type="SAM" id="MobiDB-lite"/>
    </source>
</evidence>
<gene>
    <name evidence="2" type="ORF">GCM10023184_06600</name>
</gene>
<name>A0ABP8GBQ0_9BACT</name>
<comment type="caution">
    <text evidence="2">The sequence shown here is derived from an EMBL/GenBank/DDBJ whole genome shotgun (WGS) entry which is preliminary data.</text>
</comment>
<proteinExistence type="predicted"/>
<dbReference type="RefSeq" id="WP_345253355.1">
    <property type="nucleotide sequence ID" value="NZ_BAABGY010000002.1"/>
</dbReference>
<dbReference type="NCBIfam" id="TIGR03696">
    <property type="entry name" value="Rhs_assc_core"/>
    <property type="match status" value="1"/>
</dbReference>
<dbReference type="Gene3D" id="2.180.10.10">
    <property type="entry name" value="RHS repeat-associated core"/>
    <property type="match status" value="1"/>
</dbReference>
<organism evidence="2 3">
    <name type="scientific">Flaviaesturariibacter amylovorans</name>
    <dbReference type="NCBI Taxonomy" id="1084520"/>
    <lineage>
        <taxon>Bacteria</taxon>
        <taxon>Pseudomonadati</taxon>
        <taxon>Bacteroidota</taxon>
        <taxon>Chitinophagia</taxon>
        <taxon>Chitinophagales</taxon>
        <taxon>Chitinophagaceae</taxon>
        <taxon>Flaviaestuariibacter</taxon>
    </lineage>
</organism>
<dbReference type="PANTHER" id="PTHR32305:SF15">
    <property type="entry name" value="PROTEIN RHSA-RELATED"/>
    <property type="match status" value="1"/>
</dbReference>